<dbReference type="RefSeq" id="WP_144890599.1">
    <property type="nucleotide sequence ID" value="NZ_VLKO01000004.1"/>
</dbReference>
<gene>
    <name evidence="1" type="ORF">IQ05_01044</name>
</gene>
<dbReference type="EMBL" id="VLKO01000004">
    <property type="protein sequence ID" value="TWI00398.1"/>
    <property type="molecule type" value="Genomic_DNA"/>
</dbReference>
<reference evidence="1 2" key="1">
    <citation type="journal article" date="2015" name="Stand. Genomic Sci.">
        <title>Genomic Encyclopedia of Bacterial and Archaeal Type Strains, Phase III: the genomes of soil and plant-associated and newly described type strains.</title>
        <authorList>
            <person name="Whitman W.B."/>
            <person name="Woyke T."/>
            <person name="Klenk H.P."/>
            <person name="Zhou Y."/>
            <person name="Lilburn T.G."/>
            <person name="Beck B.J."/>
            <person name="De Vos P."/>
            <person name="Vandamme P."/>
            <person name="Eisen J.A."/>
            <person name="Garrity G."/>
            <person name="Hugenholtz P."/>
            <person name="Kyrpides N.C."/>
        </authorList>
    </citation>
    <scope>NUCLEOTIDE SEQUENCE [LARGE SCALE GENOMIC DNA]</scope>
    <source>
        <strain evidence="1 2">CGMCC 1.6847</strain>
    </source>
</reference>
<dbReference type="Proteomes" id="UP000317519">
    <property type="component" value="Unassembled WGS sequence"/>
</dbReference>
<comment type="caution">
    <text evidence="1">The sequence shown here is derived from an EMBL/GenBank/DDBJ whole genome shotgun (WGS) entry which is preliminary data.</text>
</comment>
<proteinExistence type="predicted"/>
<accession>A0ABY3FKU5</accession>
<name>A0ABY3FKU5_9FLAO</name>
<evidence type="ECO:0000313" key="1">
    <source>
        <dbReference type="EMBL" id="TWI00398.1"/>
    </source>
</evidence>
<sequence length="116" mass="12974">MKKSTESEMLKEAIQLLKEKQAFELVQLKDQYHVTYESLQPVNLIKNAFGQLTKTSEFKGNILNSVIGIASGYLSKKVLLGSSHNPITKVLGTILQFAITNFVSKKAETFTQDKHS</sequence>
<keyword evidence="2" id="KW-1185">Reference proteome</keyword>
<protein>
    <recommendedName>
        <fullName evidence="3">EcsC family protein</fullName>
    </recommendedName>
</protein>
<evidence type="ECO:0000313" key="2">
    <source>
        <dbReference type="Proteomes" id="UP000317519"/>
    </source>
</evidence>
<organism evidence="1 2">
    <name type="scientific">Flavobacterium tiangeerense</name>
    <dbReference type="NCBI Taxonomy" id="459471"/>
    <lineage>
        <taxon>Bacteria</taxon>
        <taxon>Pseudomonadati</taxon>
        <taxon>Bacteroidota</taxon>
        <taxon>Flavobacteriia</taxon>
        <taxon>Flavobacteriales</taxon>
        <taxon>Flavobacteriaceae</taxon>
        <taxon>Flavobacterium</taxon>
    </lineage>
</organism>
<evidence type="ECO:0008006" key="3">
    <source>
        <dbReference type="Google" id="ProtNLM"/>
    </source>
</evidence>